<protein>
    <submittedName>
        <fullName evidence="1">Uncharacterized protein</fullName>
    </submittedName>
</protein>
<gene>
    <name evidence="1" type="ORF">LEP1GSC125_1610</name>
</gene>
<name>A0AA87SX62_9LEPT</name>
<evidence type="ECO:0000313" key="1">
    <source>
        <dbReference type="EMBL" id="EKR99855.1"/>
    </source>
</evidence>
<organism evidence="1 2">
    <name type="scientific">Leptospira mayottensis 200901122</name>
    <dbReference type="NCBI Taxonomy" id="1193010"/>
    <lineage>
        <taxon>Bacteria</taxon>
        <taxon>Pseudomonadati</taxon>
        <taxon>Spirochaetota</taxon>
        <taxon>Spirochaetia</taxon>
        <taxon>Leptospirales</taxon>
        <taxon>Leptospiraceae</taxon>
        <taxon>Leptospira</taxon>
    </lineage>
</organism>
<dbReference type="AlphaFoldDB" id="A0AA87SX62"/>
<dbReference type="EMBL" id="AKWM02000042">
    <property type="protein sequence ID" value="EKR99855.1"/>
    <property type="molecule type" value="Genomic_DNA"/>
</dbReference>
<proteinExistence type="predicted"/>
<dbReference type="Proteomes" id="UP000001343">
    <property type="component" value="Unassembled WGS sequence"/>
</dbReference>
<accession>A0AA87SX62</accession>
<comment type="caution">
    <text evidence="1">The sequence shown here is derived from an EMBL/GenBank/DDBJ whole genome shotgun (WGS) entry which is preliminary data.</text>
</comment>
<sequence length="39" mass="4982">MPITYNVHLYNQKAFLPFLEFYKSKYILFFFSENQRRTW</sequence>
<evidence type="ECO:0000313" key="2">
    <source>
        <dbReference type="Proteomes" id="UP000001343"/>
    </source>
</evidence>
<reference evidence="1 2" key="1">
    <citation type="journal article" date="2014" name="Int. J. Syst. Evol. Microbiol.">
        <title>Leptospira mayottensis sp. nov., a pathogenic species of the genus Leptospira isolated from humans.</title>
        <authorList>
            <person name="Bourhy P."/>
            <person name="Collet L."/>
            <person name="Brisse S."/>
            <person name="Picardeau M."/>
        </authorList>
    </citation>
    <scope>NUCLEOTIDE SEQUENCE [LARGE SCALE GENOMIC DNA]</scope>
    <source>
        <strain evidence="1 2">200901122</strain>
    </source>
</reference>